<sequence length="284" mass="32536">MWCNINGINGIIESIEYFRPHTFQAGQGEGLFQSHSHPCDELTLILDGEGYYSSKEQNIKVAKGDLILIPSGLHHGFVCIKPWKGISLHIHSDRAPSYCHFLLQNAYQNPQQHIVIAHLSDDQLEWANISLHQLEVIWKREGHGEYSYDLMRVNLETLLLLYHDNKITSQPLTDKTDDGPLIQKVLKEIHQVYNTSITVNEIAARHFISESILRRKFSYALGISPKQYIINLRLEEAKRLLEQTNKAIEFISSEVGFTSSSRFYDLFVKSVGATPSEWRSRNSS</sequence>
<dbReference type="PANTHER" id="PTHR43280">
    <property type="entry name" value="ARAC-FAMILY TRANSCRIPTIONAL REGULATOR"/>
    <property type="match status" value="1"/>
</dbReference>
<proteinExistence type="predicted"/>
<keyword evidence="6" id="KW-1185">Reference proteome</keyword>
<evidence type="ECO:0000256" key="2">
    <source>
        <dbReference type="ARBA" id="ARBA00023125"/>
    </source>
</evidence>
<dbReference type="PROSITE" id="PS00041">
    <property type="entry name" value="HTH_ARAC_FAMILY_1"/>
    <property type="match status" value="1"/>
</dbReference>
<evidence type="ECO:0000313" key="6">
    <source>
        <dbReference type="Proteomes" id="UP001493487"/>
    </source>
</evidence>
<dbReference type="SMART" id="SM00342">
    <property type="entry name" value="HTH_ARAC"/>
    <property type="match status" value="1"/>
</dbReference>
<evidence type="ECO:0000256" key="1">
    <source>
        <dbReference type="ARBA" id="ARBA00023015"/>
    </source>
</evidence>
<keyword evidence="3" id="KW-0804">Transcription</keyword>
<dbReference type="InterPro" id="IPR037923">
    <property type="entry name" value="HTH-like"/>
</dbReference>
<dbReference type="InterPro" id="IPR018060">
    <property type="entry name" value="HTH_AraC"/>
</dbReference>
<dbReference type="SUPFAM" id="SSF51215">
    <property type="entry name" value="Regulatory protein AraC"/>
    <property type="match status" value="1"/>
</dbReference>
<dbReference type="InterPro" id="IPR018062">
    <property type="entry name" value="HTH_AraC-typ_CS"/>
</dbReference>
<dbReference type="RefSeq" id="WP_232183362.1">
    <property type="nucleotide sequence ID" value="NZ_JAIOAP010000001.1"/>
</dbReference>
<dbReference type="Gene3D" id="1.10.10.60">
    <property type="entry name" value="Homeodomain-like"/>
    <property type="match status" value="2"/>
</dbReference>
<dbReference type="Pfam" id="PF07883">
    <property type="entry name" value="Cupin_2"/>
    <property type="match status" value="1"/>
</dbReference>
<dbReference type="Pfam" id="PF12833">
    <property type="entry name" value="HTH_18"/>
    <property type="match status" value="1"/>
</dbReference>
<dbReference type="InterPro" id="IPR009057">
    <property type="entry name" value="Homeodomain-like_sf"/>
</dbReference>
<dbReference type="InterPro" id="IPR014710">
    <property type="entry name" value="RmlC-like_jellyroll"/>
</dbReference>
<gene>
    <name evidence="5" type="ORF">QJS35_00280</name>
</gene>
<dbReference type="InterPro" id="IPR013096">
    <property type="entry name" value="Cupin_2"/>
</dbReference>
<dbReference type="Proteomes" id="UP001493487">
    <property type="component" value="Unassembled WGS sequence"/>
</dbReference>
<evidence type="ECO:0000259" key="4">
    <source>
        <dbReference type="PROSITE" id="PS01124"/>
    </source>
</evidence>
<evidence type="ECO:0000313" key="5">
    <source>
        <dbReference type="EMBL" id="MEQ4480819.1"/>
    </source>
</evidence>
<dbReference type="PROSITE" id="PS01124">
    <property type="entry name" value="HTH_ARAC_FAMILY_2"/>
    <property type="match status" value="1"/>
</dbReference>
<keyword evidence="2" id="KW-0238">DNA-binding</keyword>
<dbReference type="EMBL" id="JASKHM010000001">
    <property type="protein sequence ID" value="MEQ4480819.1"/>
    <property type="molecule type" value="Genomic_DNA"/>
</dbReference>
<organism evidence="5 6">
    <name type="scientific">Cohnella silvisoli</name>
    <dbReference type="NCBI Taxonomy" id="2873699"/>
    <lineage>
        <taxon>Bacteria</taxon>
        <taxon>Bacillati</taxon>
        <taxon>Bacillota</taxon>
        <taxon>Bacilli</taxon>
        <taxon>Bacillales</taxon>
        <taxon>Paenibacillaceae</taxon>
        <taxon>Cohnella</taxon>
    </lineage>
</organism>
<dbReference type="SUPFAM" id="SSF46689">
    <property type="entry name" value="Homeodomain-like"/>
    <property type="match status" value="2"/>
</dbReference>
<dbReference type="PANTHER" id="PTHR43280:SF28">
    <property type="entry name" value="HTH-TYPE TRANSCRIPTIONAL ACTIVATOR RHAS"/>
    <property type="match status" value="1"/>
</dbReference>
<dbReference type="Gene3D" id="2.60.120.10">
    <property type="entry name" value="Jelly Rolls"/>
    <property type="match status" value="1"/>
</dbReference>
<accession>A0ABV1KKZ0</accession>
<protein>
    <submittedName>
        <fullName evidence="5">AraC family transcriptional regulator</fullName>
    </submittedName>
</protein>
<keyword evidence="1" id="KW-0805">Transcription regulation</keyword>
<comment type="caution">
    <text evidence="5">The sequence shown here is derived from an EMBL/GenBank/DDBJ whole genome shotgun (WGS) entry which is preliminary data.</text>
</comment>
<feature type="domain" description="HTH araC/xylS-type" evidence="4">
    <location>
        <begin position="183"/>
        <end position="281"/>
    </location>
</feature>
<evidence type="ECO:0000256" key="3">
    <source>
        <dbReference type="ARBA" id="ARBA00023163"/>
    </source>
</evidence>
<reference evidence="5 6" key="1">
    <citation type="journal article" date="2023" name="Genome Announc.">
        <title>Pan-Genome Analyses of the Genus Cohnella and Proposal of the Novel Species Cohnella silvisoli sp. nov., Isolated from Forest Soil.</title>
        <authorList>
            <person name="Wang C."/>
            <person name="Mao L."/>
            <person name="Bao G."/>
            <person name="Zhu H."/>
        </authorList>
    </citation>
    <scope>NUCLEOTIDE SEQUENCE [LARGE SCALE GENOMIC DNA]</scope>
    <source>
        <strain evidence="5 6">NL03-T5-1</strain>
    </source>
</reference>
<name>A0ABV1KKZ0_9BACL</name>